<dbReference type="EMBL" id="BSYO01000011">
    <property type="protein sequence ID" value="GMH11721.1"/>
    <property type="molecule type" value="Genomic_DNA"/>
</dbReference>
<feature type="compositionally biased region" description="Basic and acidic residues" evidence="1">
    <location>
        <begin position="184"/>
        <end position="199"/>
    </location>
</feature>
<feature type="chain" id="PRO_5042295036" evidence="2">
    <location>
        <begin position="25"/>
        <end position="246"/>
    </location>
</feature>
<accession>A0AAD3SJF1</accession>
<dbReference type="AlphaFoldDB" id="A0AAD3SJF1"/>
<organism evidence="3 4">
    <name type="scientific">Nepenthes gracilis</name>
    <name type="common">Slender pitcher plant</name>
    <dbReference type="NCBI Taxonomy" id="150966"/>
    <lineage>
        <taxon>Eukaryota</taxon>
        <taxon>Viridiplantae</taxon>
        <taxon>Streptophyta</taxon>
        <taxon>Embryophyta</taxon>
        <taxon>Tracheophyta</taxon>
        <taxon>Spermatophyta</taxon>
        <taxon>Magnoliopsida</taxon>
        <taxon>eudicotyledons</taxon>
        <taxon>Gunneridae</taxon>
        <taxon>Pentapetalae</taxon>
        <taxon>Caryophyllales</taxon>
        <taxon>Nepenthaceae</taxon>
        <taxon>Nepenthes</taxon>
    </lineage>
</organism>
<evidence type="ECO:0000313" key="4">
    <source>
        <dbReference type="Proteomes" id="UP001279734"/>
    </source>
</evidence>
<keyword evidence="2" id="KW-0732">Signal</keyword>
<dbReference type="Proteomes" id="UP001279734">
    <property type="component" value="Unassembled WGS sequence"/>
</dbReference>
<name>A0AAD3SJF1_NEPGR</name>
<evidence type="ECO:0000256" key="2">
    <source>
        <dbReference type="SAM" id="SignalP"/>
    </source>
</evidence>
<gene>
    <name evidence="3" type="ORF">Nepgr_013562</name>
</gene>
<reference evidence="3" key="1">
    <citation type="submission" date="2023-05" db="EMBL/GenBank/DDBJ databases">
        <title>Nepenthes gracilis genome sequencing.</title>
        <authorList>
            <person name="Fukushima K."/>
        </authorList>
    </citation>
    <scope>NUCLEOTIDE SEQUENCE</scope>
    <source>
        <strain evidence="3">SING2019-196</strain>
    </source>
</reference>
<sequence length="246" mass="26379">MSLAVSGNVGCCWLWILVLLDADAWPMDSSNGAGKAIGWYRVSIWIDAETCPVIAGINCPWLDEVLEFLATLAGLDFVGGGCVDLDAGGSGNVVVASIAVLLLVYYSSRLPQIPLQDCPWSVKSPELELPESNSFAALQCSEADIPSGISDGSEKYDVIESAELDLGPSLGGVEDDMRTLTHSDFERESRGESPLKNDDIGQTGRAESSARLIVIPLYLMMASWWGSLHVPPPLAILQLLEFSFDG</sequence>
<evidence type="ECO:0000313" key="3">
    <source>
        <dbReference type="EMBL" id="GMH11721.1"/>
    </source>
</evidence>
<evidence type="ECO:0000256" key="1">
    <source>
        <dbReference type="SAM" id="MobiDB-lite"/>
    </source>
</evidence>
<proteinExistence type="predicted"/>
<feature type="region of interest" description="Disordered" evidence="1">
    <location>
        <begin position="184"/>
        <end position="203"/>
    </location>
</feature>
<keyword evidence="4" id="KW-1185">Reference proteome</keyword>
<comment type="caution">
    <text evidence="3">The sequence shown here is derived from an EMBL/GenBank/DDBJ whole genome shotgun (WGS) entry which is preliminary data.</text>
</comment>
<feature type="signal peptide" evidence="2">
    <location>
        <begin position="1"/>
        <end position="24"/>
    </location>
</feature>
<protein>
    <submittedName>
        <fullName evidence="3">Uncharacterized protein</fullName>
    </submittedName>
</protein>